<feature type="compositionally biased region" description="Low complexity" evidence="1">
    <location>
        <begin position="368"/>
        <end position="381"/>
    </location>
</feature>
<dbReference type="AlphaFoldDB" id="A0A7R9KZ41"/>
<evidence type="ECO:0000256" key="2">
    <source>
        <dbReference type="SAM" id="Phobius"/>
    </source>
</evidence>
<name>A0A7R9KZ41_9ACAR</name>
<dbReference type="EMBL" id="OC865029">
    <property type="protein sequence ID" value="CAD7632122.1"/>
    <property type="molecule type" value="Genomic_DNA"/>
</dbReference>
<organism evidence="4">
    <name type="scientific">Medioppia subpectinata</name>
    <dbReference type="NCBI Taxonomy" id="1979941"/>
    <lineage>
        <taxon>Eukaryota</taxon>
        <taxon>Metazoa</taxon>
        <taxon>Ecdysozoa</taxon>
        <taxon>Arthropoda</taxon>
        <taxon>Chelicerata</taxon>
        <taxon>Arachnida</taxon>
        <taxon>Acari</taxon>
        <taxon>Acariformes</taxon>
        <taxon>Sarcoptiformes</taxon>
        <taxon>Oribatida</taxon>
        <taxon>Brachypylina</taxon>
        <taxon>Oppioidea</taxon>
        <taxon>Oppiidae</taxon>
        <taxon>Medioppia</taxon>
    </lineage>
</organism>
<feature type="signal peptide" evidence="3">
    <location>
        <begin position="1"/>
        <end position="32"/>
    </location>
</feature>
<proteinExistence type="predicted"/>
<evidence type="ECO:0000313" key="5">
    <source>
        <dbReference type="Proteomes" id="UP000759131"/>
    </source>
</evidence>
<accession>A0A7R9KZ41</accession>
<feature type="compositionally biased region" description="Low complexity" evidence="1">
    <location>
        <begin position="394"/>
        <end position="420"/>
    </location>
</feature>
<keyword evidence="5" id="KW-1185">Reference proteome</keyword>
<dbReference type="EMBL" id="CAJPIZ010010454">
    <property type="protein sequence ID" value="CAG2112552.1"/>
    <property type="molecule type" value="Genomic_DNA"/>
</dbReference>
<reference evidence="4" key="1">
    <citation type="submission" date="2020-11" db="EMBL/GenBank/DDBJ databases">
        <authorList>
            <person name="Tran Van P."/>
        </authorList>
    </citation>
    <scope>NUCLEOTIDE SEQUENCE</scope>
</reference>
<feature type="region of interest" description="Disordered" evidence="1">
    <location>
        <begin position="466"/>
        <end position="507"/>
    </location>
</feature>
<evidence type="ECO:0000313" key="4">
    <source>
        <dbReference type="EMBL" id="CAD7632122.1"/>
    </source>
</evidence>
<feature type="compositionally biased region" description="Low complexity" evidence="1">
    <location>
        <begin position="471"/>
        <end position="482"/>
    </location>
</feature>
<feature type="transmembrane region" description="Helical" evidence="2">
    <location>
        <begin position="580"/>
        <end position="600"/>
    </location>
</feature>
<gene>
    <name evidence="4" type="ORF">OSB1V03_LOCUS12527</name>
</gene>
<dbReference type="OrthoDB" id="10687107at2759"/>
<keyword evidence="2" id="KW-1133">Transmembrane helix</keyword>
<keyword evidence="3" id="KW-0732">Signal</keyword>
<sequence>MVINAIPMPCLPLLCLLLPLLPTLWMTSLAGAAAIPAANTGGHKLCQNTVYDIRDGFMLTFQNEILWVAESRAGGQPLLIEKKYVDDYFPAIRAPVAGAVLTNDQHGRCYATYQCLSLYILAGNLLYTYDWYHIWHIVRRDSRPIDPQSMLSTGGQRVYPLSLFDSHQCPQDMPEMPPAIMAWDRDQMAQHSDVVESLQTYDHHRRNVDDPDHFFRDTTGQPTGANVTVATVWATTGSFAPTPAPPPTTAPTISDNVTTAGNETIANQTAPIVMDVSAGTNRTDTTFETTIQTIADITNDVDTTSTATIDNTLLTYAIPTDPTPTDWTAIGSTTPDPLTTAANTTPVVATSAEPMNADNTSTARVTEDISTTSPTDTTTITKPVENLPPIKIISTDKTSTTPTTITDIDNTSTDISSESTVATDPMTSTEPIVPIVIDSVVLRSTKPKVYPAHIMKVSIDANPTATTGQAVNTNPTTGPTVVDSLASTDANPTTTTDKPDITKPTNTTDQTMAKTVADTPEPDANHTVSAYRTLRADDHKSNTTLATMTTTTTTGSEVTESMPTVEPQKNVSKRSSMAPYVAYGLIVVGGAILAAGVVHYRHKGYYALH</sequence>
<evidence type="ECO:0000256" key="1">
    <source>
        <dbReference type="SAM" id="MobiDB-lite"/>
    </source>
</evidence>
<dbReference type="Proteomes" id="UP000759131">
    <property type="component" value="Unassembled WGS sequence"/>
</dbReference>
<feature type="chain" id="PRO_5036211093" evidence="3">
    <location>
        <begin position="33"/>
        <end position="609"/>
    </location>
</feature>
<keyword evidence="2" id="KW-0472">Membrane</keyword>
<feature type="compositionally biased region" description="Low complexity" evidence="1">
    <location>
        <begin position="491"/>
        <end position="507"/>
    </location>
</feature>
<feature type="region of interest" description="Disordered" evidence="1">
    <location>
        <begin position="358"/>
        <end position="382"/>
    </location>
</feature>
<feature type="region of interest" description="Disordered" evidence="1">
    <location>
        <begin position="394"/>
        <end position="426"/>
    </location>
</feature>
<evidence type="ECO:0000256" key="3">
    <source>
        <dbReference type="SAM" id="SignalP"/>
    </source>
</evidence>
<protein>
    <submittedName>
        <fullName evidence="4">Uncharacterized protein</fullName>
    </submittedName>
</protein>
<keyword evidence="2" id="KW-0812">Transmembrane</keyword>